<reference evidence="2 3" key="1">
    <citation type="journal article" date="2011" name="Stand. Genomic Sci.">
        <title>Complete genome of the onion pathogen Enterobacter cloacae EcWSU1.</title>
        <authorList>
            <person name="Humann J.L."/>
            <person name="Wildung M."/>
            <person name="Cheng C.H."/>
            <person name="Lee T."/>
            <person name="Stewart J.E."/>
            <person name="Drew J.C."/>
            <person name="Triplett E.W."/>
            <person name="Main D."/>
            <person name="Schroeder B.K."/>
        </authorList>
    </citation>
    <scope>NUCLEOTIDE SEQUENCE [LARGE SCALE GENOMIC DNA]</scope>
    <source>
        <strain evidence="2 3">EcWSU1</strain>
    </source>
</reference>
<dbReference type="AlphaFoldDB" id="G8LN48"/>
<protein>
    <recommendedName>
        <fullName evidence="4">Fimbrial protein</fullName>
    </recommendedName>
</protein>
<dbReference type="RefSeq" id="WP_014169900.1">
    <property type="nucleotide sequence ID" value="NC_016514.1"/>
</dbReference>
<gene>
    <name evidence="2" type="ORF">EcWSU1_02028</name>
</gene>
<organism evidence="2 3">
    <name type="scientific">Enterobacter ludwigii</name>
    <dbReference type="NCBI Taxonomy" id="299767"/>
    <lineage>
        <taxon>Bacteria</taxon>
        <taxon>Pseudomonadati</taxon>
        <taxon>Pseudomonadota</taxon>
        <taxon>Gammaproteobacteria</taxon>
        <taxon>Enterobacterales</taxon>
        <taxon>Enterobacteriaceae</taxon>
        <taxon>Enterobacter</taxon>
        <taxon>Enterobacter cloacae complex</taxon>
    </lineage>
</organism>
<dbReference type="EMBL" id="CP002886">
    <property type="protein sequence ID" value="AEW73465.1"/>
    <property type="molecule type" value="Genomic_DNA"/>
</dbReference>
<evidence type="ECO:0000313" key="2">
    <source>
        <dbReference type="EMBL" id="AEW73465.1"/>
    </source>
</evidence>
<feature type="chain" id="PRO_5003510797" description="Fimbrial protein" evidence="1">
    <location>
        <begin position="23"/>
        <end position="288"/>
    </location>
</feature>
<sequence length="288" mass="30524">MKKLLVKAIVIAASFITLPASTATLQCESLKGWALNGTSVLPEGSASILINNFTWNTSALGSPKVKNYHVTLNFPSTSVSDALAGNWVQIYNQSSSGNASLAASTAIPSGVTQFSVTIPCVANLSTQCDYKNTSTWVLLSSTQQGLTKAAVNTDITLPLLSNPIEISMLVTSNNIQVSDQTITGSTTLLAKQTVTDSMVFPDYPDLGSLSAGKNNNLIESMTYTMNTNNIPINIQPISPTESTLLVVNNEIVQAARQFTPPLKFGLNLASNAQPGNKSVTVYATWTCP</sequence>
<evidence type="ECO:0000313" key="3">
    <source>
        <dbReference type="Proteomes" id="UP000007838"/>
    </source>
</evidence>
<feature type="signal peptide" evidence="1">
    <location>
        <begin position="1"/>
        <end position="22"/>
    </location>
</feature>
<evidence type="ECO:0008006" key="4">
    <source>
        <dbReference type="Google" id="ProtNLM"/>
    </source>
</evidence>
<proteinExistence type="predicted"/>
<dbReference type="Proteomes" id="UP000007838">
    <property type="component" value="Chromosome"/>
</dbReference>
<name>G8LN48_9ENTR</name>
<accession>G8LN48</accession>
<evidence type="ECO:0000256" key="1">
    <source>
        <dbReference type="SAM" id="SignalP"/>
    </source>
</evidence>
<dbReference type="KEGG" id="eec:EcWSU1_02028"/>
<keyword evidence="1" id="KW-0732">Signal</keyword>
<dbReference type="HOGENOM" id="CLU_965542_0_0_6"/>